<organism evidence="2 3">
    <name type="scientific">Shewanella surugensis</name>
    <dbReference type="NCBI Taxonomy" id="212020"/>
    <lineage>
        <taxon>Bacteria</taxon>
        <taxon>Pseudomonadati</taxon>
        <taxon>Pseudomonadota</taxon>
        <taxon>Gammaproteobacteria</taxon>
        <taxon>Alteromonadales</taxon>
        <taxon>Shewanellaceae</taxon>
        <taxon>Shewanella</taxon>
    </lineage>
</organism>
<dbReference type="EMBL" id="JAKIKS010000043">
    <property type="protein sequence ID" value="MCL1125243.1"/>
    <property type="molecule type" value="Genomic_DNA"/>
</dbReference>
<gene>
    <name evidence="2" type="ORF">L2764_12350</name>
</gene>
<evidence type="ECO:0000259" key="1">
    <source>
        <dbReference type="Pfam" id="PF11329"/>
    </source>
</evidence>
<comment type="caution">
    <text evidence="2">The sequence shown here is derived from an EMBL/GenBank/DDBJ whole genome shotgun (WGS) entry which is preliminary data.</text>
</comment>
<evidence type="ECO:0000313" key="2">
    <source>
        <dbReference type="EMBL" id="MCL1125243.1"/>
    </source>
</evidence>
<dbReference type="InterPro" id="IPR021478">
    <property type="entry name" value="DUF3131"/>
</dbReference>
<sequence length="463" mass="52963">MRRVILQLFIFIVILMLSACGALYQGVQSGVTGVSESQFIRQGRYGELSEQELQWAQTAWLYIENNTQLATGLVNSIDNYPNMDLSSLADYLFALEAGRQLEFISPKEHDERLTLAINFLVNMPLVSDKVPNKVYSTTTGQMVDYANQPAEIGWSSIDIGRLLIALAFTKQRNPEFTEYIDKAVLRWNFCVLVSDKGELYGGDINNAQVTIYKEGRLGIEEYASYGFLDWKIIPGKSLALEPYNVATINGIDLLFDGRDPRHYDVLRPVFTTPFLWLGLEFNWDDIDDTSSMDSNHSNAILAAMADSIYQVQESRWDFERVYTARGEHVVSGEPYFVYDAIYALGTPWITVAEDGSSHDHLALVSTRVAFQMWVLWKTDYTDRLLTLVRELYNLQRGWYEGRYEASSGYEKIITLKTNAGVLEALLYKINGKLYQPNDNKEYRDVQFDSRFYHPGKCLTETFL</sequence>
<dbReference type="RefSeq" id="WP_248940559.1">
    <property type="nucleotide sequence ID" value="NZ_JAKIKS010000043.1"/>
</dbReference>
<dbReference type="Gene3D" id="1.50.10.140">
    <property type="match status" value="1"/>
</dbReference>
<name>A0ABT0LC33_9GAMM</name>
<accession>A0ABT0LC33</accession>
<evidence type="ECO:0000313" key="3">
    <source>
        <dbReference type="Proteomes" id="UP001203423"/>
    </source>
</evidence>
<reference evidence="2 3" key="1">
    <citation type="submission" date="2022-01" db="EMBL/GenBank/DDBJ databases">
        <title>Whole genome-based taxonomy of the Shewanellaceae.</title>
        <authorList>
            <person name="Martin-Rodriguez A.J."/>
        </authorList>
    </citation>
    <scope>NUCLEOTIDE SEQUENCE [LARGE SCALE GENOMIC DNA]</scope>
    <source>
        <strain evidence="2 3">DSM 17177</strain>
    </source>
</reference>
<keyword evidence="3" id="KW-1185">Reference proteome</keyword>
<protein>
    <submittedName>
        <fullName evidence="2">DUF3131 domain-containing protein</fullName>
    </submittedName>
</protein>
<proteinExistence type="predicted"/>
<feature type="domain" description="DUF3131" evidence="1">
    <location>
        <begin position="54"/>
        <end position="430"/>
    </location>
</feature>
<dbReference type="PROSITE" id="PS51257">
    <property type="entry name" value="PROKAR_LIPOPROTEIN"/>
    <property type="match status" value="1"/>
</dbReference>
<dbReference type="Proteomes" id="UP001203423">
    <property type="component" value="Unassembled WGS sequence"/>
</dbReference>
<dbReference type="Pfam" id="PF11329">
    <property type="entry name" value="DUF3131"/>
    <property type="match status" value="1"/>
</dbReference>